<organism evidence="5">
    <name type="scientific">Alsobacter sp. KACC 23698</name>
    <dbReference type="NCBI Taxonomy" id="3149229"/>
    <lineage>
        <taxon>Bacteria</taxon>
        <taxon>Pseudomonadati</taxon>
        <taxon>Pseudomonadota</taxon>
        <taxon>Alphaproteobacteria</taxon>
        <taxon>Hyphomicrobiales</taxon>
        <taxon>Alsobacteraceae</taxon>
        <taxon>Alsobacter</taxon>
    </lineage>
</organism>
<dbReference type="SMART" id="SM01130">
    <property type="entry name" value="DHDPS"/>
    <property type="match status" value="1"/>
</dbReference>
<reference evidence="5" key="1">
    <citation type="submission" date="2024-05" db="EMBL/GenBank/DDBJ databases">
        <authorList>
            <person name="Kim S."/>
            <person name="Heo J."/>
            <person name="Choi H."/>
            <person name="Choi Y."/>
            <person name="Kwon S.-W."/>
            <person name="Kim Y."/>
        </authorList>
    </citation>
    <scope>NUCLEOTIDE SEQUENCE</scope>
    <source>
        <strain evidence="5">KACC 23698</strain>
    </source>
</reference>
<proteinExistence type="inferred from homology"/>
<dbReference type="EMBL" id="CP157484">
    <property type="protein sequence ID" value="XBO38838.1"/>
    <property type="molecule type" value="Genomic_DNA"/>
</dbReference>
<evidence type="ECO:0000256" key="1">
    <source>
        <dbReference type="ARBA" id="ARBA00023239"/>
    </source>
</evidence>
<gene>
    <name evidence="5" type="ORF">ABEG18_24625</name>
</gene>
<dbReference type="PANTHER" id="PTHR12128">
    <property type="entry name" value="DIHYDRODIPICOLINATE SYNTHASE"/>
    <property type="match status" value="1"/>
</dbReference>
<dbReference type="Gene3D" id="3.20.20.70">
    <property type="entry name" value="Aldolase class I"/>
    <property type="match status" value="1"/>
</dbReference>
<sequence>MTTTHSPRLLAALRGISGVHVTPYDASGNVDQAQLRRVIDRIAAGGIHNIVSAGNTGEYYALTPDEVRAVHDGAIAGNASRSLLTAAVGRSLKEAIELGRRAKAGGADAIMAHQPMDPFAAPQSQAAYFRSIAEDVDLPLVAYVRSDAMKVDELMGIANHPNVAAVKFATPNLMLLSECIRASGPDTAVWVCGLAEGWAAPFYAAGARGFTSGLVNVDPARSLAIHAALEGGDFAKVRELVATIAAFETMRTKFGNGANVTVVKEAMELIGYPVGPVRLPGLPALDAADRKTLSDVLASWGVLPARRAAE</sequence>
<dbReference type="PIRSF" id="PIRSF001365">
    <property type="entry name" value="DHDPS"/>
    <property type="match status" value="1"/>
</dbReference>
<dbReference type="PANTHER" id="PTHR12128:SF19">
    <property type="entry name" value="5-DEHYDRO-4-DEOXYGLUCARATE DEHYDRATASE 2-RELATED"/>
    <property type="match status" value="1"/>
</dbReference>
<keyword evidence="1 2" id="KW-0456">Lyase</keyword>
<dbReference type="InterPro" id="IPR013785">
    <property type="entry name" value="Aldolase_TIM"/>
</dbReference>
<comment type="similarity">
    <text evidence="2">Belongs to the DapA family.</text>
</comment>
<dbReference type="Pfam" id="PF00701">
    <property type="entry name" value="DHDPS"/>
    <property type="match status" value="1"/>
</dbReference>
<dbReference type="InterPro" id="IPR002220">
    <property type="entry name" value="DapA-like"/>
</dbReference>
<name>A0AAU7JEZ7_9HYPH</name>
<protein>
    <submittedName>
        <fullName evidence="5">Dihydrodipicolinate synthase family protein</fullName>
    </submittedName>
</protein>
<feature type="binding site" evidence="4">
    <location>
        <position position="56"/>
    </location>
    <ligand>
        <name>pyruvate</name>
        <dbReference type="ChEBI" id="CHEBI:15361"/>
    </ligand>
</feature>
<dbReference type="AlphaFoldDB" id="A0AAU7JEZ7"/>
<evidence type="ECO:0000256" key="2">
    <source>
        <dbReference type="PIRNR" id="PIRNR001365"/>
    </source>
</evidence>
<accession>A0AAU7JEZ7</accession>
<dbReference type="GO" id="GO:0008840">
    <property type="term" value="F:4-hydroxy-tetrahydrodipicolinate synthase activity"/>
    <property type="evidence" value="ECO:0007669"/>
    <property type="project" value="TreeGrafter"/>
</dbReference>
<dbReference type="RefSeq" id="WP_406855679.1">
    <property type="nucleotide sequence ID" value="NZ_CP157484.1"/>
</dbReference>
<feature type="active site" description="Proton donor/acceptor" evidence="3">
    <location>
        <position position="143"/>
    </location>
</feature>
<evidence type="ECO:0000256" key="4">
    <source>
        <dbReference type="PIRSR" id="PIRSR001365-2"/>
    </source>
</evidence>
<evidence type="ECO:0000256" key="3">
    <source>
        <dbReference type="PIRSR" id="PIRSR001365-1"/>
    </source>
</evidence>
<dbReference type="CDD" id="cd00408">
    <property type="entry name" value="DHDPS-like"/>
    <property type="match status" value="1"/>
</dbReference>
<dbReference type="SUPFAM" id="SSF51569">
    <property type="entry name" value="Aldolase"/>
    <property type="match status" value="1"/>
</dbReference>
<evidence type="ECO:0000313" key="5">
    <source>
        <dbReference type="EMBL" id="XBO38838.1"/>
    </source>
</evidence>
<feature type="active site" description="Schiff-base intermediate with substrate" evidence="3">
    <location>
        <position position="167"/>
    </location>
</feature>